<organism evidence="14 15">
    <name type="scientific">Campylobacter concisus</name>
    <dbReference type="NCBI Taxonomy" id="199"/>
    <lineage>
        <taxon>Bacteria</taxon>
        <taxon>Pseudomonadati</taxon>
        <taxon>Campylobacterota</taxon>
        <taxon>Epsilonproteobacteria</taxon>
        <taxon>Campylobacterales</taxon>
        <taxon>Campylobacteraceae</taxon>
        <taxon>Campylobacter</taxon>
    </lineage>
</organism>
<evidence type="ECO:0000256" key="6">
    <source>
        <dbReference type="ARBA" id="ARBA00022806"/>
    </source>
</evidence>
<keyword evidence="3 12" id="KW-0235">DNA replication</keyword>
<dbReference type="RefSeq" id="WP_054196823.1">
    <property type="nucleotide sequence ID" value="NZ_CABMKQ010000057.1"/>
</dbReference>
<keyword evidence="2 12" id="KW-0639">Primosome</keyword>
<accession>A0A0M4SBZ4</accession>
<dbReference type="Pfam" id="PF00772">
    <property type="entry name" value="DnaB"/>
    <property type="match status" value="1"/>
</dbReference>
<dbReference type="SUPFAM" id="SSF52540">
    <property type="entry name" value="P-loop containing nucleoside triphosphate hydrolases"/>
    <property type="match status" value="1"/>
</dbReference>
<evidence type="ECO:0000256" key="5">
    <source>
        <dbReference type="ARBA" id="ARBA00022801"/>
    </source>
</evidence>
<sequence length="470" mass="53297">MAKERLNEIEFSNLYDLDMERAILSSILQNNDILGEIFDIVKAKDFYLKGHSQIYDAMVACLNSDDPITMPFLKNRLGEKYDEELILDILGTNSLIDIQKYANELREKSIKRSLVKIAHNIPSKVNEDKPSRDMVDDLSQEFYSLIEGGSTGVIKEGKEIIMKMMDHINAQALLGEKDIVGLDTGFKKLNEMIKGFKNGDLIIVAARPGMGKTTLCLNFMSQVLKNNAGVVFFSLEMPAEQIMMRMLASKTSIPLQDIMTAKMDDEALARFSDACEEFAASKLFVHDSGYVNIHQVRTQMRKLKAMHPEISLCVIDYIGLMMSTNNYADRHVQIAEISRGLKLLARELDMPIIALSQLNRSLESRANKRPMLSDLRESGAIEQDADIILFVYRDEFYLEQEEKEKEKRASAEGKEYKSNHVFNKLQEKAEIIVGKNRNGETGSVDVLFQKQHSRFEDMSAMPVSDVSFEG</sequence>
<dbReference type="PATRIC" id="fig|199.248.peg.1231"/>
<dbReference type="PANTHER" id="PTHR30153:SF2">
    <property type="entry name" value="REPLICATIVE DNA HELICASE"/>
    <property type="match status" value="1"/>
</dbReference>
<comment type="catalytic activity">
    <reaction evidence="10 12">
        <text>ATP + H2O = ADP + phosphate + H(+)</text>
        <dbReference type="Rhea" id="RHEA:13065"/>
        <dbReference type="ChEBI" id="CHEBI:15377"/>
        <dbReference type="ChEBI" id="CHEBI:15378"/>
        <dbReference type="ChEBI" id="CHEBI:30616"/>
        <dbReference type="ChEBI" id="CHEBI:43474"/>
        <dbReference type="ChEBI" id="CHEBI:456216"/>
        <dbReference type="EC" id="5.6.2.3"/>
    </reaction>
</comment>
<dbReference type="InterPro" id="IPR003593">
    <property type="entry name" value="AAA+_ATPase"/>
</dbReference>
<feature type="domain" description="SF4 helicase" evidence="13">
    <location>
        <begin position="175"/>
        <end position="462"/>
    </location>
</feature>
<dbReference type="CDD" id="cd00984">
    <property type="entry name" value="DnaB_C"/>
    <property type="match status" value="1"/>
</dbReference>
<dbReference type="GO" id="GO:0005829">
    <property type="term" value="C:cytosol"/>
    <property type="evidence" value="ECO:0007669"/>
    <property type="project" value="TreeGrafter"/>
</dbReference>
<dbReference type="GO" id="GO:0016887">
    <property type="term" value="F:ATP hydrolysis activity"/>
    <property type="evidence" value="ECO:0007669"/>
    <property type="project" value="RHEA"/>
</dbReference>
<keyword evidence="6 12" id="KW-0347">Helicase</keyword>
<keyword evidence="4 12" id="KW-0547">Nucleotide-binding</keyword>
<keyword evidence="5 12" id="KW-0378">Hydrolase</keyword>
<keyword evidence="9" id="KW-0413">Isomerase</keyword>
<name>A0A0M4SBZ4_9BACT</name>
<dbReference type="GO" id="GO:0043139">
    <property type="term" value="F:5'-3' DNA helicase activity"/>
    <property type="evidence" value="ECO:0007669"/>
    <property type="project" value="UniProtKB-EC"/>
</dbReference>
<keyword evidence="7 12" id="KW-0067">ATP-binding</keyword>
<evidence type="ECO:0000313" key="15">
    <source>
        <dbReference type="Proteomes" id="UP000066049"/>
    </source>
</evidence>
<dbReference type="Gene3D" id="1.10.860.10">
    <property type="entry name" value="DNAb Helicase, Chain A"/>
    <property type="match status" value="1"/>
</dbReference>
<dbReference type="InterPro" id="IPR036185">
    <property type="entry name" value="DNA_heli_DnaB-like_N_sf"/>
</dbReference>
<dbReference type="NCBIfam" id="NF006306">
    <property type="entry name" value="PRK08506.1"/>
    <property type="match status" value="1"/>
</dbReference>
<evidence type="ECO:0000256" key="9">
    <source>
        <dbReference type="ARBA" id="ARBA00023235"/>
    </source>
</evidence>
<dbReference type="InterPro" id="IPR007692">
    <property type="entry name" value="DNA_helicase_DnaB"/>
</dbReference>
<evidence type="ECO:0000313" key="14">
    <source>
        <dbReference type="EMBL" id="ALF47860.1"/>
    </source>
</evidence>
<dbReference type="PANTHER" id="PTHR30153">
    <property type="entry name" value="REPLICATIVE DNA HELICASE DNAB"/>
    <property type="match status" value="1"/>
</dbReference>
<evidence type="ECO:0000256" key="7">
    <source>
        <dbReference type="ARBA" id="ARBA00022840"/>
    </source>
</evidence>
<reference evidence="15" key="1">
    <citation type="submission" date="2015-08" db="EMBL/GenBank/DDBJ databases">
        <title>Comparative genomics of the Campylobacter concisus group.</title>
        <authorList>
            <person name="Miller W.G."/>
            <person name="Yee E."/>
            <person name="Chapman M.H."/>
            <person name="Huynh S."/>
            <person name="Bono J.L."/>
            <person name="On S.L.W."/>
            <person name="St Leger J."/>
            <person name="Foster G."/>
            <person name="Parker C.T."/>
        </authorList>
    </citation>
    <scope>NUCLEOTIDE SEQUENCE [LARGE SCALE GENOMIC DNA]</scope>
    <source>
        <strain evidence="15">ATCC 33237</strain>
    </source>
</reference>
<dbReference type="GeneID" id="28662867"/>
<dbReference type="Gene3D" id="3.40.50.300">
    <property type="entry name" value="P-loop containing nucleotide triphosphate hydrolases"/>
    <property type="match status" value="1"/>
</dbReference>
<dbReference type="EMBL" id="CP012541">
    <property type="protein sequence ID" value="ALF47860.1"/>
    <property type="molecule type" value="Genomic_DNA"/>
</dbReference>
<evidence type="ECO:0000256" key="10">
    <source>
        <dbReference type="ARBA" id="ARBA00048954"/>
    </source>
</evidence>
<dbReference type="GO" id="GO:1990077">
    <property type="term" value="C:primosome complex"/>
    <property type="evidence" value="ECO:0007669"/>
    <property type="project" value="UniProtKB-UniRule"/>
</dbReference>
<dbReference type="Proteomes" id="UP000066049">
    <property type="component" value="Chromosome"/>
</dbReference>
<dbReference type="AlphaFoldDB" id="A0A0M4SBZ4"/>
<evidence type="ECO:0000256" key="1">
    <source>
        <dbReference type="ARBA" id="ARBA00008428"/>
    </source>
</evidence>
<dbReference type="SUPFAM" id="SSF48024">
    <property type="entry name" value="N-terminal domain of DnaB helicase"/>
    <property type="match status" value="1"/>
</dbReference>
<dbReference type="PROSITE" id="PS51199">
    <property type="entry name" value="SF4_HELICASE"/>
    <property type="match status" value="1"/>
</dbReference>
<dbReference type="SMART" id="SM00382">
    <property type="entry name" value="AAA"/>
    <property type="match status" value="1"/>
</dbReference>
<dbReference type="GO" id="GO:0005524">
    <property type="term" value="F:ATP binding"/>
    <property type="evidence" value="ECO:0007669"/>
    <property type="project" value="UniProtKB-UniRule"/>
</dbReference>
<dbReference type="NCBIfam" id="TIGR00665">
    <property type="entry name" value="DnaB"/>
    <property type="match status" value="1"/>
</dbReference>
<evidence type="ECO:0000256" key="8">
    <source>
        <dbReference type="ARBA" id="ARBA00023125"/>
    </source>
</evidence>
<evidence type="ECO:0000256" key="11">
    <source>
        <dbReference type="NCBIfam" id="TIGR00665"/>
    </source>
</evidence>
<comment type="similarity">
    <text evidence="1 12">Belongs to the helicase family. DnaB subfamily.</text>
</comment>
<dbReference type="InterPro" id="IPR007693">
    <property type="entry name" value="DNA_helicase_DnaB-like_N"/>
</dbReference>
<dbReference type="EC" id="5.6.2.3" evidence="11 12"/>
<evidence type="ECO:0000256" key="2">
    <source>
        <dbReference type="ARBA" id="ARBA00022515"/>
    </source>
</evidence>
<protein>
    <recommendedName>
        <fullName evidence="11 12">Replicative DNA helicase</fullName>
        <ecNumber evidence="11 12">5.6.2.3</ecNumber>
    </recommendedName>
</protein>
<dbReference type="Pfam" id="PF03796">
    <property type="entry name" value="DnaB_C"/>
    <property type="match status" value="1"/>
</dbReference>
<proteinExistence type="inferred from homology"/>
<dbReference type="KEGG" id="ccoc:CCON33237_1193"/>
<gene>
    <name evidence="14" type="primary">dnaB</name>
    <name evidence="14" type="ORF">CCON33237_1193</name>
</gene>
<evidence type="ECO:0000259" key="13">
    <source>
        <dbReference type="PROSITE" id="PS51199"/>
    </source>
</evidence>
<dbReference type="InterPro" id="IPR007694">
    <property type="entry name" value="DNA_helicase_DnaB-like_C"/>
</dbReference>
<keyword evidence="8 12" id="KW-0238">DNA-binding</keyword>
<dbReference type="InterPro" id="IPR027417">
    <property type="entry name" value="P-loop_NTPase"/>
</dbReference>
<evidence type="ECO:0000256" key="4">
    <source>
        <dbReference type="ARBA" id="ARBA00022741"/>
    </source>
</evidence>
<dbReference type="GO" id="GO:0006269">
    <property type="term" value="P:DNA replication, synthesis of primer"/>
    <property type="evidence" value="ECO:0007669"/>
    <property type="project" value="UniProtKB-UniRule"/>
</dbReference>
<evidence type="ECO:0000256" key="12">
    <source>
        <dbReference type="RuleBase" id="RU362085"/>
    </source>
</evidence>
<dbReference type="InterPro" id="IPR016136">
    <property type="entry name" value="DNA_helicase_N/primase_C"/>
</dbReference>
<evidence type="ECO:0000256" key="3">
    <source>
        <dbReference type="ARBA" id="ARBA00022705"/>
    </source>
</evidence>
<comment type="function">
    <text evidence="12">The main replicative DNA helicase, it participates in initiation and elongation during chromosome replication. Travels ahead of the DNA replisome, separating dsDNA into templates for DNA synthesis. A processive ATP-dependent 5'-3' DNA helicase it has DNA-dependent ATPase activity.</text>
</comment>
<dbReference type="GO" id="GO:0003677">
    <property type="term" value="F:DNA binding"/>
    <property type="evidence" value="ECO:0007669"/>
    <property type="project" value="UniProtKB-UniRule"/>
</dbReference>